<evidence type="ECO:0000259" key="1">
    <source>
        <dbReference type="PROSITE" id="PS50883"/>
    </source>
</evidence>
<name>A0ABY7V0A4_9DEIO</name>
<dbReference type="InterPro" id="IPR043128">
    <property type="entry name" value="Rev_trsase/Diguanyl_cyclase"/>
</dbReference>
<accession>A0ABY7V0A4</accession>
<dbReference type="InterPro" id="IPR029787">
    <property type="entry name" value="Nucleotide_cyclase"/>
</dbReference>
<dbReference type="Pfam" id="PF00563">
    <property type="entry name" value="EAL"/>
    <property type="match status" value="1"/>
</dbReference>
<dbReference type="InterPro" id="IPR050706">
    <property type="entry name" value="Cyclic-di-GMP_PDE-like"/>
</dbReference>
<dbReference type="Proteomes" id="UP001217044">
    <property type="component" value="Chromosome"/>
</dbReference>
<evidence type="ECO:0000313" key="3">
    <source>
        <dbReference type="EMBL" id="WDA58190.1"/>
    </source>
</evidence>
<gene>
    <name evidence="3" type="ORF">M8445_12660</name>
</gene>
<sequence length="597" mass="65355">MLSARPSESGQPRFDLMGDEDGRLRALYETGLLDSVPEAQFDRIVRLVARHFRMPTVLISLVDRDRQWFKARVGCDVSETPRDNHSICSLAIEQSGVLVIPDAAQDPRVRHFETVTGAMNVRFYAGAPLVTPDGLKLGTLCLIDHQPGCLSDSDVVALQEFAALVMDEVALRRTVRELDRLALNDPLTGLPNRTHFRQHLTHAMRRAGHSGNRVTLALLDLNGFKLVNDSLGHAAGDTLLQQVAQRLQGCVSTGDLVARMGSDEFTVVLNDVRAAQDTDVVLSRIEDALSRPFMVAGQELWMSWSAGLSIYPEDSVDPERLLSQADAAMNRAKHAGHNYAYFNDAHDRRNPHDIEKTAALHHAVERGELQVHYQPVVTASDHRLIGHEALVRWNRPGGMVSPAEFIPLAEATGQILKIGAFVLRQAALDAHTRRIGRVSVNVSAREFDQPGYVDQVRAVLEETGVNPDLLVLEITESSLLDAGRAGAVLHDLRSLGVRLALDDFGTGYSSLGAMSSLPVQILKIDRSFTRDLGREGPAGTRALEVIRAIVTLAGAMEVLTVAEGVETPLQAALLREVRCTFLQGYLFGRPAPLPALD</sequence>
<proteinExistence type="predicted"/>
<organism evidence="3 4">
    <name type="scientific">Deinococcus aquaticus</name>
    <dbReference type="NCBI Taxonomy" id="328692"/>
    <lineage>
        <taxon>Bacteria</taxon>
        <taxon>Thermotogati</taxon>
        <taxon>Deinococcota</taxon>
        <taxon>Deinococci</taxon>
        <taxon>Deinococcales</taxon>
        <taxon>Deinococcaceae</taxon>
        <taxon>Deinococcus</taxon>
    </lineage>
</organism>
<dbReference type="InterPro" id="IPR003018">
    <property type="entry name" value="GAF"/>
</dbReference>
<feature type="domain" description="GGDEF" evidence="2">
    <location>
        <begin position="212"/>
        <end position="345"/>
    </location>
</feature>
<protein>
    <submittedName>
        <fullName evidence="3">GGDEF domain-containing protein</fullName>
    </submittedName>
</protein>
<dbReference type="PROSITE" id="PS50883">
    <property type="entry name" value="EAL"/>
    <property type="match status" value="1"/>
</dbReference>
<dbReference type="SUPFAM" id="SSF141868">
    <property type="entry name" value="EAL domain-like"/>
    <property type="match status" value="1"/>
</dbReference>
<keyword evidence="4" id="KW-1185">Reference proteome</keyword>
<reference evidence="3 4" key="1">
    <citation type="submission" date="2022-12" db="EMBL/GenBank/DDBJ databases">
        <title>Genome Sequence of Deinococcus aquaticus Type Strain PB314.</title>
        <authorList>
            <person name="Albert C."/>
            <person name="Hill J."/>
            <person name="Boren L."/>
            <person name="Scholz-Ng S."/>
            <person name="Fatema N."/>
            <person name="Grosso R."/>
            <person name="Soboslay E."/>
            <person name="Tuohy J."/>
        </authorList>
    </citation>
    <scope>NUCLEOTIDE SEQUENCE [LARGE SCALE GENOMIC DNA]</scope>
    <source>
        <strain evidence="3 4">PB-314</strain>
    </source>
</reference>
<dbReference type="Pfam" id="PF01590">
    <property type="entry name" value="GAF"/>
    <property type="match status" value="1"/>
</dbReference>
<dbReference type="PANTHER" id="PTHR33121">
    <property type="entry name" value="CYCLIC DI-GMP PHOSPHODIESTERASE PDEF"/>
    <property type="match status" value="1"/>
</dbReference>
<dbReference type="EMBL" id="CP115165">
    <property type="protein sequence ID" value="WDA58190.1"/>
    <property type="molecule type" value="Genomic_DNA"/>
</dbReference>
<dbReference type="SMART" id="SM00052">
    <property type="entry name" value="EAL"/>
    <property type="match status" value="1"/>
</dbReference>
<dbReference type="PROSITE" id="PS50887">
    <property type="entry name" value="GGDEF"/>
    <property type="match status" value="1"/>
</dbReference>
<dbReference type="Gene3D" id="3.30.70.270">
    <property type="match status" value="1"/>
</dbReference>
<dbReference type="PANTHER" id="PTHR33121:SF70">
    <property type="entry name" value="SIGNALING PROTEIN YKOW"/>
    <property type="match status" value="1"/>
</dbReference>
<dbReference type="Gene3D" id="3.30.450.40">
    <property type="match status" value="1"/>
</dbReference>
<dbReference type="InterPro" id="IPR029016">
    <property type="entry name" value="GAF-like_dom_sf"/>
</dbReference>
<dbReference type="InterPro" id="IPR035919">
    <property type="entry name" value="EAL_sf"/>
</dbReference>
<dbReference type="SUPFAM" id="SSF55781">
    <property type="entry name" value="GAF domain-like"/>
    <property type="match status" value="1"/>
</dbReference>
<dbReference type="RefSeq" id="WP_273988152.1">
    <property type="nucleotide sequence ID" value="NZ_BAABQT010000015.1"/>
</dbReference>
<dbReference type="SUPFAM" id="SSF55073">
    <property type="entry name" value="Nucleotide cyclase"/>
    <property type="match status" value="1"/>
</dbReference>
<dbReference type="CDD" id="cd01948">
    <property type="entry name" value="EAL"/>
    <property type="match status" value="1"/>
</dbReference>
<feature type="domain" description="EAL" evidence="1">
    <location>
        <begin position="353"/>
        <end position="597"/>
    </location>
</feature>
<dbReference type="SMART" id="SM00065">
    <property type="entry name" value="GAF"/>
    <property type="match status" value="1"/>
</dbReference>
<evidence type="ECO:0000259" key="2">
    <source>
        <dbReference type="PROSITE" id="PS50887"/>
    </source>
</evidence>
<dbReference type="SMART" id="SM00267">
    <property type="entry name" value="GGDEF"/>
    <property type="match status" value="1"/>
</dbReference>
<dbReference type="Gene3D" id="3.20.20.450">
    <property type="entry name" value="EAL domain"/>
    <property type="match status" value="1"/>
</dbReference>
<dbReference type="CDD" id="cd01949">
    <property type="entry name" value="GGDEF"/>
    <property type="match status" value="1"/>
</dbReference>
<evidence type="ECO:0000313" key="4">
    <source>
        <dbReference type="Proteomes" id="UP001217044"/>
    </source>
</evidence>
<dbReference type="NCBIfam" id="TIGR00254">
    <property type="entry name" value="GGDEF"/>
    <property type="match status" value="1"/>
</dbReference>
<dbReference type="Pfam" id="PF00990">
    <property type="entry name" value="GGDEF"/>
    <property type="match status" value="1"/>
</dbReference>
<dbReference type="InterPro" id="IPR001633">
    <property type="entry name" value="EAL_dom"/>
</dbReference>
<dbReference type="InterPro" id="IPR000160">
    <property type="entry name" value="GGDEF_dom"/>
</dbReference>